<protein>
    <submittedName>
        <fullName evidence="2">Uncharacterized protein</fullName>
    </submittedName>
</protein>
<feature type="region of interest" description="Disordered" evidence="1">
    <location>
        <begin position="44"/>
        <end position="73"/>
    </location>
</feature>
<proteinExistence type="predicted"/>
<evidence type="ECO:0000256" key="1">
    <source>
        <dbReference type="SAM" id="MobiDB-lite"/>
    </source>
</evidence>
<dbReference type="Proteomes" id="UP001066276">
    <property type="component" value="Chromosome 3_1"/>
</dbReference>
<dbReference type="EMBL" id="JANPWB010000005">
    <property type="protein sequence ID" value="KAJ1188559.1"/>
    <property type="molecule type" value="Genomic_DNA"/>
</dbReference>
<evidence type="ECO:0000313" key="3">
    <source>
        <dbReference type="Proteomes" id="UP001066276"/>
    </source>
</evidence>
<reference evidence="2" key="1">
    <citation type="journal article" date="2022" name="bioRxiv">
        <title>Sequencing and chromosome-scale assembly of the giantPleurodeles waltlgenome.</title>
        <authorList>
            <person name="Brown T."/>
            <person name="Elewa A."/>
            <person name="Iarovenko S."/>
            <person name="Subramanian E."/>
            <person name="Araus A.J."/>
            <person name="Petzold A."/>
            <person name="Susuki M."/>
            <person name="Suzuki K.-i.T."/>
            <person name="Hayashi T."/>
            <person name="Toyoda A."/>
            <person name="Oliveira C."/>
            <person name="Osipova E."/>
            <person name="Leigh N.D."/>
            <person name="Simon A."/>
            <person name="Yun M.H."/>
        </authorList>
    </citation>
    <scope>NUCLEOTIDE SEQUENCE</scope>
    <source>
        <strain evidence="2">20211129_DDA</strain>
        <tissue evidence="2">Liver</tissue>
    </source>
</reference>
<accession>A0AAV7UKN5</accession>
<organism evidence="2 3">
    <name type="scientific">Pleurodeles waltl</name>
    <name type="common">Iberian ribbed newt</name>
    <dbReference type="NCBI Taxonomy" id="8319"/>
    <lineage>
        <taxon>Eukaryota</taxon>
        <taxon>Metazoa</taxon>
        <taxon>Chordata</taxon>
        <taxon>Craniata</taxon>
        <taxon>Vertebrata</taxon>
        <taxon>Euteleostomi</taxon>
        <taxon>Amphibia</taxon>
        <taxon>Batrachia</taxon>
        <taxon>Caudata</taxon>
        <taxon>Salamandroidea</taxon>
        <taxon>Salamandridae</taxon>
        <taxon>Pleurodelinae</taxon>
        <taxon>Pleurodeles</taxon>
    </lineage>
</organism>
<evidence type="ECO:0000313" key="2">
    <source>
        <dbReference type="EMBL" id="KAJ1188559.1"/>
    </source>
</evidence>
<keyword evidence="3" id="KW-1185">Reference proteome</keyword>
<name>A0AAV7UKN5_PLEWA</name>
<comment type="caution">
    <text evidence="2">The sequence shown here is derived from an EMBL/GenBank/DDBJ whole genome shotgun (WGS) entry which is preliminary data.</text>
</comment>
<sequence length="123" mass="13438">MGSFRGMLWARKSVWVESMLPAFPMVPEGPVQSRARIRSTFPCHTYQKNENKGNPESVPVRYPPRPGSSQQRALRGTDCASRMLPPCPPSTISAPFTQGVAGNQDLILCMLHNPRASGGTSRG</sequence>
<dbReference type="AlphaFoldDB" id="A0AAV7UKN5"/>
<gene>
    <name evidence="2" type="ORF">NDU88_005320</name>
</gene>